<feature type="compositionally biased region" description="Basic and acidic residues" evidence="1">
    <location>
        <begin position="7"/>
        <end position="17"/>
    </location>
</feature>
<feature type="region of interest" description="Disordered" evidence="1">
    <location>
        <begin position="1"/>
        <end position="86"/>
    </location>
</feature>
<comment type="caution">
    <text evidence="2">The sequence shown here is derived from an EMBL/GenBank/DDBJ whole genome shotgun (WGS) entry which is preliminary data.</text>
</comment>
<protein>
    <submittedName>
        <fullName evidence="2">Uncharacterized protein</fullName>
    </submittedName>
</protein>
<organism evidence="2 3">
    <name type="scientific">Lentinula raphanica</name>
    <dbReference type="NCBI Taxonomy" id="153919"/>
    <lineage>
        <taxon>Eukaryota</taxon>
        <taxon>Fungi</taxon>
        <taxon>Dikarya</taxon>
        <taxon>Basidiomycota</taxon>
        <taxon>Agaricomycotina</taxon>
        <taxon>Agaricomycetes</taxon>
        <taxon>Agaricomycetidae</taxon>
        <taxon>Agaricales</taxon>
        <taxon>Marasmiineae</taxon>
        <taxon>Omphalotaceae</taxon>
        <taxon>Lentinula</taxon>
    </lineage>
</organism>
<dbReference type="EMBL" id="MU807600">
    <property type="protein sequence ID" value="KAJ3831299.1"/>
    <property type="molecule type" value="Genomic_DNA"/>
</dbReference>
<reference evidence="2" key="1">
    <citation type="submission" date="2022-08" db="EMBL/GenBank/DDBJ databases">
        <authorList>
            <consortium name="DOE Joint Genome Institute"/>
            <person name="Min B."/>
            <person name="Riley R."/>
            <person name="Sierra-Patev S."/>
            <person name="Naranjo-Ortiz M."/>
            <person name="Looney B."/>
            <person name="Konkel Z."/>
            <person name="Slot J.C."/>
            <person name="Sakamoto Y."/>
            <person name="Steenwyk J.L."/>
            <person name="Rokas A."/>
            <person name="Carro J."/>
            <person name="Camarero S."/>
            <person name="Ferreira P."/>
            <person name="Molpeceres G."/>
            <person name="Ruiz-Duenas F.J."/>
            <person name="Serrano A."/>
            <person name="Henrissat B."/>
            <person name="Drula E."/>
            <person name="Hughes K.W."/>
            <person name="Mata J.L."/>
            <person name="Ishikawa N.K."/>
            <person name="Vargas-Isla R."/>
            <person name="Ushijima S."/>
            <person name="Smith C.A."/>
            <person name="Ahrendt S."/>
            <person name="Andreopoulos W."/>
            <person name="He G."/>
            <person name="Labutti K."/>
            <person name="Lipzen A."/>
            <person name="Ng V."/>
            <person name="Sandor L."/>
            <person name="Barry K."/>
            <person name="Martinez A.T."/>
            <person name="Xiao Y."/>
            <person name="Gibbons J.G."/>
            <person name="Terashima K."/>
            <person name="Hibbett D.S."/>
            <person name="Grigoriev I.V."/>
        </authorList>
    </citation>
    <scope>NUCLEOTIDE SEQUENCE</scope>
    <source>
        <strain evidence="2">TFB9207</strain>
    </source>
</reference>
<feature type="compositionally biased region" description="Polar residues" evidence="1">
    <location>
        <begin position="65"/>
        <end position="86"/>
    </location>
</feature>
<proteinExistence type="predicted"/>
<name>A0AA38U2Q0_9AGAR</name>
<feature type="compositionally biased region" description="Polar residues" evidence="1">
    <location>
        <begin position="34"/>
        <end position="55"/>
    </location>
</feature>
<keyword evidence="3" id="KW-1185">Reference proteome</keyword>
<evidence type="ECO:0000256" key="1">
    <source>
        <dbReference type="SAM" id="MobiDB-lite"/>
    </source>
</evidence>
<dbReference type="Proteomes" id="UP001163846">
    <property type="component" value="Unassembled WGS sequence"/>
</dbReference>
<feature type="compositionally biased region" description="Polar residues" evidence="1">
    <location>
        <begin position="516"/>
        <end position="529"/>
    </location>
</feature>
<dbReference type="AlphaFoldDB" id="A0AA38U2Q0"/>
<feature type="non-terminal residue" evidence="2">
    <location>
        <position position="580"/>
    </location>
</feature>
<evidence type="ECO:0000313" key="2">
    <source>
        <dbReference type="EMBL" id="KAJ3831299.1"/>
    </source>
</evidence>
<gene>
    <name evidence="2" type="ORF">F5878DRAFT_647762</name>
</gene>
<sequence length="580" mass="64077">NTTAEHAAARREGRYDPIKPTTQTNAALSRRGENNSTTPSLNGQDGRESQLSTYSEPGPMEQDWAQPNPNPNTHQTTAPNSYWSSSDQETTITAEIFLTMDRLVSDLRRAVQCGLLPSNFDEQIGSTGEDLVDLLMQIGVRGGQATDKVTQAINKLSASFAEARKADTARLTEIERTLKMTNTNAPKPNWAADTYATRAASNLPPQGIRAPNASKKAVEKTNKDTERASQFVVQFSEAVPEETRKDPCTITRELNTFIELHPAIGKIRVATAKWNFNGNLVLSTVAGQSAAPIEPFFNDLHEFYTADGTKPTDTKLNRVWYKIIVDGVSTGSQWRLTSGMTPRPHNPEELREELTLYNPALTQVKFALDPRFVVPPSELAHKRESSIQFAVSDSQLAEDILRGRVLNMFGKACKVRKFQDRSPATPQCRKCKAFGHRADKCKSQNRCALCGQDHTEIEHTLQCGTCKADPRYVEVDFDEDSIQRGIVAKCTHNLSATSRDCPERIRQMGSARDNNRPQTQSDTASSEFQTVTKKKPKAKKNAVPNPTAPGATGSRFTVLDQPTASASHTQEDLNMDVVNV</sequence>
<feature type="region of interest" description="Disordered" evidence="1">
    <location>
        <begin position="508"/>
        <end position="580"/>
    </location>
</feature>
<evidence type="ECO:0000313" key="3">
    <source>
        <dbReference type="Proteomes" id="UP001163846"/>
    </source>
</evidence>
<accession>A0AA38U2Q0</accession>